<dbReference type="Proteomes" id="UP001500782">
    <property type="component" value="Unassembled WGS sequence"/>
</dbReference>
<reference evidence="1 2" key="1">
    <citation type="journal article" date="2019" name="Int. J. Syst. Evol. Microbiol.">
        <title>The Global Catalogue of Microorganisms (GCM) 10K type strain sequencing project: providing services to taxonomists for standard genome sequencing and annotation.</title>
        <authorList>
            <consortium name="The Broad Institute Genomics Platform"/>
            <consortium name="The Broad Institute Genome Sequencing Center for Infectious Disease"/>
            <person name="Wu L."/>
            <person name="Ma J."/>
        </authorList>
    </citation>
    <scope>NUCLEOTIDE SEQUENCE [LARGE SCALE GENOMIC DNA]</scope>
    <source>
        <strain evidence="1 2">JCM 9731</strain>
    </source>
</reference>
<organism evidence="1 2">
    <name type="scientific">Bacillus carboniphilus</name>
    <dbReference type="NCBI Taxonomy" id="86663"/>
    <lineage>
        <taxon>Bacteria</taxon>
        <taxon>Bacillati</taxon>
        <taxon>Bacillota</taxon>
        <taxon>Bacilli</taxon>
        <taxon>Bacillales</taxon>
        <taxon>Bacillaceae</taxon>
        <taxon>Bacillus</taxon>
    </lineage>
</organism>
<keyword evidence="2" id="KW-1185">Reference proteome</keyword>
<dbReference type="InterPro" id="IPR021598">
    <property type="entry name" value="DUF3221"/>
</dbReference>
<evidence type="ECO:0008006" key="3">
    <source>
        <dbReference type="Google" id="ProtNLM"/>
    </source>
</evidence>
<accession>A0ABN0WIV2</accession>
<dbReference type="InterPro" id="IPR012340">
    <property type="entry name" value="NA-bd_OB-fold"/>
</dbReference>
<evidence type="ECO:0000313" key="1">
    <source>
        <dbReference type="EMBL" id="GAA0339074.1"/>
    </source>
</evidence>
<dbReference type="EMBL" id="BAAADJ010000056">
    <property type="protein sequence ID" value="GAA0339074.1"/>
    <property type="molecule type" value="Genomic_DNA"/>
</dbReference>
<dbReference type="Pfam" id="PF11518">
    <property type="entry name" value="DUF3221"/>
    <property type="match status" value="1"/>
</dbReference>
<name>A0ABN0WIV2_9BACI</name>
<proteinExistence type="predicted"/>
<comment type="caution">
    <text evidence="1">The sequence shown here is derived from an EMBL/GenBank/DDBJ whole genome shotgun (WGS) entry which is preliminary data.</text>
</comment>
<evidence type="ECO:0000313" key="2">
    <source>
        <dbReference type="Proteomes" id="UP001500782"/>
    </source>
</evidence>
<protein>
    <recommendedName>
        <fullName evidence="3">DUF3221 domain-containing protein</fullName>
    </recommendedName>
</protein>
<dbReference type="Gene3D" id="2.40.50.140">
    <property type="entry name" value="Nucleic acid-binding proteins"/>
    <property type="match status" value="1"/>
</dbReference>
<dbReference type="PROSITE" id="PS51257">
    <property type="entry name" value="PROKAR_LIPOPROTEIN"/>
    <property type="match status" value="1"/>
</dbReference>
<sequence>MKNDLKGIWLVFLMIILVGCNIENNAEPNLILKGYILEVNQGRLLIAEDITKEEFDKIRDMTIKEIQDIEEKMIMLTYVSFTNVETFNVGDFVKVTVDGGINHSYPGQAGAKKIEIVE</sequence>
<gene>
    <name evidence="1" type="ORF">GCM10008967_31690</name>
</gene>